<gene>
    <name evidence="2" type="ordered locus">TMO_2151</name>
</gene>
<dbReference type="HOGENOM" id="CLU_3067268_0_0_5"/>
<dbReference type="AlphaFoldDB" id="I3TMK1"/>
<dbReference type="Pfam" id="PF04324">
    <property type="entry name" value="Fer2_BFD"/>
    <property type="match status" value="1"/>
</dbReference>
<dbReference type="Gene3D" id="1.10.10.1100">
    <property type="entry name" value="BFD-like [2Fe-2S]-binding domain"/>
    <property type="match status" value="1"/>
</dbReference>
<reference evidence="2 3" key="1">
    <citation type="journal article" date="2012" name="J. Am. Chem. Soc.">
        <title>Bacterial biosynthesis and maturation of the didemnin anti-cancer agents.</title>
        <authorList>
            <person name="Xu Y."/>
            <person name="Kersten R.D."/>
            <person name="Nam S.J."/>
            <person name="Lu L."/>
            <person name="Al-Suwailem A.M."/>
            <person name="Zheng H."/>
            <person name="Fenical W."/>
            <person name="Dorrestein P.C."/>
            <person name="Moore B.S."/>
            <person name="Qian P.Y."/>
        </authorList>
    </citation>
    <scope>NUCLEOTIDE SEQUENCE [LARGE SCALE GENOMIC DNA]</scope>
    <source>
        <strain evidence="2 3">KA081020-065</strain>
    </source>
</reference>
<dbReference type="STRING" id="1110502.TMO_2151"/>
<evidence type="ECO:0000259" key="1">
    <source>
        <dbReference type="Pfam" id="PF04324"/>
    </source>
</evidence>
<dbReference type="InterPro" id="IPR007419">
    <property type="entry name" value="BFD-like_2Fe2S-bd_dom"/>
</dbReference>
<name>I3TMK1_TISMK</name>
<protein>
    <recommendedName>
        <fullName evidence="1">BFD-like [2Fe-2S]-binding domain-containing protein</fullName>
    </recommendedName>
</protein>
<organism evidence="2 3">
    <name type="scientific">Tistrella mobilis (strain KA081020-065)</name>
    <dbReference type="NCBI Taxonomy" id="1110502"/>
    <lineage>
        <taxon>Bacteria</taxon>
        <taxon>Pseudomonadati</taxon>
        <taxon>Pseudomonadota</taxon>
        <taxon>Alphaproteobacteria</taxon>
        <taxon>Geminicoccales</taxon>
        <taxon>Geminicoccaceae</taxon>
        <taxon>Tistrella</taxon>
    </lineage>
</organism>
<accession>I3TMK1</accession>
<dbReference type="InterPro" id="IPR041854">
    <property type="entry name" value="BFD-like_2Fe2S-bd_dom_sf"/>
</dbReference>
<dbReference type="Proteomes" id="UP000005258">
    <property type="component" value="Chromosome"/>
</dbReference>
<sequence length="53" mass="5386">MGRSAILAAAGTGPLDRRLARVTETTGAGGGCGSCRHQIRSILSEATPHVEPV</sequence>
<evidence type="ECO:0000313" key="3">
    <source>
        <dbReference type="Proteomes" id="UP000005258"/>
    </source>
</evidence>
<dbReference type="RefSeq" id="WP_014745666.1">
    <property type="nucleotide sequence ID" value="NC_017956.1"/>
</dbReference>
<keyword evidence="3" id="KW-1185">Reference proteome</keyword>
<proteinExistence type="predicted"/>
<evidence type="ECO:0000313" key="2">
    <source>
        <dbReference type="EMBL" id="AFK53989.1"/>
    </source>
</evidence>
<dbReference type="KEGG" id="tmo:TMO_2151"/>
<dbReference type="EMBL" id="CP003236">
    <property type="protein sequence ID" value="AFK53989.1"/>
    <property type="molecule type" value="Genomic_DNA"/>
</dbReference>
<feature type="domain" description="BFD-like [2Fe-2S]-binding" evidence="1">
    <location>
        <begin position="17"/>
        <end position="45"/>
    </location>
</feature>